<reference evidence="4 5" key="1">
    <citation type="submission" date="2018-03" db="EMBL/GenBank/DDBJ databases">
        <title>Genomic Encyclopedia of Archaeal and Bacterial Type Strains, Phase II (KMG-II): from individual species to whole genera.</title>
        <authorList>
            <person name="Goeker M."/>
        </authorList>
    </citation>
    <scope>NUCLEOTIDE SEQUENCE [LARGE SCALE GENOMIC DNA]</scope>
    <source>
        <strain evidence="4 5">DSM 43146</strain>
    </source>
</reference>
<keyword evidence="2" id="KW-0812">Transmembrane</keyword>
<feature type="transmembrane region" description="Helical" evidence="2">
    <location>
        <begin position="135"/>
        <end position="154"/>
    </location>
</feature>
<dbReference type="Proteomes" id="UP000239415">
    <property type="component" value="Unassembled WGS sequence"/>
</dbReference>
<feature type="transmembrane region" description="Helical" evidence="2">
    <location>
        <begin position="161"/>
        <end position="183"/>
    </location>
</feature>
<protein>
    <submittedName>
        <fullName evidence="4">Peptidoglycan/LPS O-acetylase OafA/YrhL</fullName>
    </submittedName>
</protein>
<feature type="transmembrane region" description="Helical" evidence="2">
    <location>
        <begin position="318"/>
        <end position="337"/>
    </location>
</feature>
<dbReference type="EMBL" id="PVMZ01000007">
    <property type="protein sequence ID" value="PRX21023.1"/>
    <property type="molecule type" value="Genomic_DNA"/>
</dbReference>
<dbReference type="RefSeq" id="WP_106320387.1">
    <property type="nucleotide sequence ID" value="NZ_BOMO01000073.1"/>
</dbReference>
<dbReference type="OrthoDB" id="9807745at2"/>
<dbReference type="InterPro" id="IPR002656">
    <property type="entry name" value="Acyl_transf_3_dom"/>
</dbReference>
<feature type="transmembrane region" description="Helical" evidence="2">
    <location>
        <begin position="241"/>
        <end position="259"/>
    </location>
</feature>
<accession>A0A2T0KD35</accession>
<comment type="caution">
    <text evidence="4">The sequence shown here is derived from an EMBL/GenBank/DDBJ whole genome shotgun (WGS) entry which is preliminary data.</text>
</comment>
<dbReference type="PANTHER" id="PTHR23028:SF131">
    <property type="entry name" value="BLR2367 PROTEIN"/>
    <property type="match status" value="1"/>
</dbReference>
<dbReference type="AlphaFoldDB" id="A0A2T0KD35"/>
<dbReference type="InterPro" id="IPR050879">
    <property type="entry name" value="Acyltransferase_3"/>
</dbReference>
<feature type="transmembrane region" description="Helical" evidence="2">
    <location>
        <begin position="81"/>
        <end position="101"/>
    </location>
</feature>
<organism evidence="4 5">
    <name type="scientific">Actinoplanes italicus</name>
    <dbReference type="NCBI Taxonomy" id="113567"/>
    <lineage>
        <taxon>Bacteria</taxon>
        <taxon>Bacillati</taxon>
        <taxon>Actinomycetota</taxon>
        <taxon>Actinomycetes</taxon>
        <taxon>Micromonosporales</taxon>
        <taxon>Micromonosporaceae</taxon>
        <taxon>Actinoplanes</taxon>
    </lineage>
</organism>
<gene>
    <name evidence="4" type="ORF">CLV67_107300</name>
</gene>
<dbReference type="PANTHER" id="PTHR23028">
    <property type="entry name" value="ACETYLTRANSFERASE"/>
    <property type="match status" value="1"/>
</dbReference>
<evidence type="ECO:0000313" key="5">
    <source>
        <dbReference type="Proteomes" id="UP000239415"/>
    </source>
</evidence>
<evidence type="ECO:0000256" key="2">
    <source>
        <dbReference type="SAM" id="Phobius"/>
    </source>
</evidence>
<feature type="transmembrane region" description="Helical" evidence="2">
    <location>
        <begin position="189"/>
        <end position="207"/>
    </location>
</feature>
<dbReference type="GO" id="GO:0016020">
    <property type="term" value="C:membrane"/>
    <property type="evidence" value="ECO:0007669"/>
    <property type="project" value="TreeGrafter"/>
</dbReference>
<evidence type="ECO:0000259" key="3">
    <source>
        <dbReference type="Pfam" id="PF01757"/>
    </source>
</evidence>
<proteinExistence type="predicted"/>
<feature type="transmembrane region" description="Helical" evidence="2">
    <location>
        <begin position="212"/>
        <end position="229"/>
    </location>
</feature>
<dbReference type="GO" id="GO:0000271">
    <property type="term" value="P:polysaccharide biosynthetic process"/>
    <property type="evidence" value="ECO:0007669"/>
    <property type="project" value="TreeGrafter"/>
</dbReference>
<feature type="compositionally biased region" description="Basic and acidic residues" evidence="1">
    <location>
        <begin position="399"/>
        <end position="413"/>
    </location>
</feature>
<name>A0A2T0KD35_9ACTN</name>
<feature type="transmembrane region" description="Helical" evidence="2">
    <location>
        <begin position="36"/>
        <end position="60"/>
    </location>
</feature>
<evidence type="ECO:0000313" key="4">
    <source>
        <dbReference type="EMBL" id="PRX21023.1"/>
    </source>
</evidence>
<feature type="region of interest" description="Disordered" evidence="1">
    <location>
        <begin position="399"/>
        <end position="437"/>
    </location>
</feature>
<dbReference type="Pfam" id="PF01757">
    <property type="entry name" value="Acyl_transf_3"/>
    <property type="match status" value="1"/>
</dbReference>
<dbReference type="GO" id="GO:0016747">
    <property type="term" value="F:acyltransferase activity, transferring groups other than amino-acyl groups"/>
    <property type="evidence" value="ECO:0007669"/>
    <property type="project" value="InterPro"/>
</dbReference>
<keyword evidence="2" id="KW-1133">Transmembrane helix</keyword>
<feature type="transmembrane region" description="Helical" evidence="2">
    <location>
        <begin position="12"/>
        <end position="30"/>
    </location>
</feature>
<keyword evidence="5" id="KW-1185">Reference proteome</keyword>
<feature type="domain" description="Acyltransferase 3" evidence="3">
    <location>
        <begin position="7"/>
        <end position="358"/>
    </location>
</feature>
<evidence type="ECO:0000256" key="1">
    <source>
        <dbReference type="SAM" id="MobiDB-lite"/>
    </source>
</evidence>
<sequence length="437" mass="46716">MTQGRLAWLDALRGWAAIIVAAFHVSPLVLGTTLHLRIFGVIDLGKYGVLLFFLVSGYVIPMSLERHGDLRRFWVGRLLRIYPAYLLAVAVALVLGAAGMMRMPAQLTSETTTAVLGHVTMLQDLLGTRGVVRPFWTLSFEMIFYLLVAGLFVWSGRRGTVWWAAGLTVLAAAGPPDALLGATADGRRITAVLAFVLVAGGLCAYLISRRPLVLAAGAAGICTAALPLLNGHATDEVTSRSSAQAAQMLAVMFAGTVLFRLQHRQIRPPAAVAALVLVTAGVAVQIRPSVAVAVAATFALAWAMRTRRVPAVLTRLGVISYSLYLLHIPVLAVVRRLTDDPLVTAVAFAAGSLAAAWAGHRWVERPAQALARRVVSPPPAGKQVLTGVPRTAVMVAARDQDPAHGLARRDARIRGRRRGALPPEPVRHRHPQPSADL</sequence>
<keyword evidence="2" id="KW-0472">Membrane</keyword>